<evidence type="ECO:0000313" key="2">
    <source>
        <dbReference type="Proteomes" id="UP000599578"/>
    </source>
</evidence>
<name>A0A917Z6T8_9GAMM</name>
<comment type="caution">
    <text evidence="1">The sequence shown here is derived from an EMBL/GenBank/DDBJ whole genome shotgun (WGS) entry which is preliminary data.</text>
</comment>
<sequence>MTEIDGSAHHGFKGRGDYLHAARVHRRRLQRTDDLKLCRRRDHQAYVRLLIDYLIQHGRPVVLYSDRHSIVSINLLEHEGEMTQFNRALKTLDIKPISAP</sequence>
<dbReference type="AlphaFoldDB" id="A0A917Z6T8"/>
<accession>A0A917Z6T8</accession>
<dbReference type="RefSeq" id="WP_188857615.1">
    <property type="nucleotide sequence ID" value="NZ_BMLT01000001.1"/>
</dbReference>
<organism evidence="1 2">
    <name type="scientific">Marinobacterium nitratireducens</name>
    <dbReference type="NCBI Taxonomy" id="518897"/>
    <lineage>
        <taxon>Bacteria</taxon>
        <taxon>Pseudomonadati</taxon>
        <taxon>Pseudomonadota</taxon>
        <taxon>Gammaproteobacteria</taxon>
        <taxon>Oceanospirillales</taxon>
        <taxon>Oceanospirillaceae</taxon>
        <taxon>Marinobacterium</taxon>
    </lineage>
</organism>
<proteinExistence type="predicted"/>
<protein>
    <submittedName>
        <fullName evidence="1">Uncharacterized protein</fullName>
    </submittedName>
</protein>
<dbReference type="EMBL" id="BMLT01000001">
    <property type="protein sequence ID" value="GGO76314.1"/>
    <property type="molecule type" value="Genomic_DNA"/>
</dbReference>
<keyword evidence="2" id="KW-1185">Reference proteome</keyword>
<dbReference type="Proteomes" id="UP000599578">
    <property type="component" value="Unassembled WGS sequence"/>
</dbReference>
<evidence type="ECO:0000313" key="1">
    <source>
        <dbReference type="EMBL" id="GGO76314.1"/>
    </source>
</evidence>
<gene>
    <name evidence="1" type="ORF">GCM10011348_03220</name>
</gene>
<reference evidence="1 2" key="1">
    <citation type="journal article" date="2014" name="Int. J. Syst. Evol. Microbiol.">
        <title>Complete genome sequence of Corynebacterium casei LMG S-19264T (=DSM 44701T), isolated from a smear-ripened cheese.</title>
        <authorList>
            <consortium name="US DOE Joint Genome Institute (JGI-PGF)"/>
            <person name="Walter F."/>
            <person name="Albersmeier A."/>
            <person name="Kalinowski J."/>
            <person name="Ruckert C."/>
        </authorList>
    </citation>
    <scope>NUCLEOTIDE SEQUENCE [LARGE SCALE GENOMIC DNA]</scope>
    <source>
        <strain evidence="1 2">CGMCC 1.7286</strain>
    </source>
</reference>